<gene>
    <name evidence="2" type="ORF">GCM10011383_37340</name>
</gene>
<dbReference type="EMBL" id="BMHT01000007">
    <property type="protein sequence ID" value="GGF22240.1"/>
    <property type="molecule type" value="Genomic_DNA"/>
</dbReference>
<name>A0ABQ1UMR1_9BACT</name>
<protein>
    <submittedName>
        <fullName evidence="2">Uncharacterized protein</fullName>
    </submittedName>
</protein>
<evidence type="ECO:0000313" key="2">
    <source>
        <dbReference type="EMBL" id="GGF22240.1"/>
    </source>
</evidence>
<accession>A0ABQ1UMR1</accession>
<keyword evidence="3" id="KW-1185">Reference proteome</keyword>
<sequence>MASREDLIRQEQLNQKAIIEEMRKSDDQAQRDRAERLEQQRKNQEDNYKK</sequence>
<organism evidence="2 3">
    <name type="scientific">Hymenobacter cavernae</name>
    <dbReference type="NCBI Taxonomy" id="2044852"/>
    <lineage>
        <taxon>Bacteria</taxon>
        <taxon>Pseudomonadati</taxon>
        <taxon>Bacteroidota</taxon>
        <taxon>Cytophagia</taxon>
        <taxon>Cytophagales</taxon>
        <taxon>Hymenobacteraceae</taxon>
        <taxon>Hymenobacter</taxon>
    </lineage>
</organism>
<dbReference type="Proteomes" id="UP000632273">
    <property type="component" value="Unassembled WGS sequence"/>
</dbReference>
<comment type="caution">
    <text evidence="2">The sequence shown here is derived from an EMBL/GenBank/DDBJ whole genome shotgun (WGS) entry which is preliminary data.</text>
</comment>
<reference evidence="3" key="1">
    <citation type="journal article" date="2019" name="Int. J. Syst. Evol. Microbiol.">
        <title>The Global Catalogue of Microorganisms (GCM) 10K type strain sequencing project: providing services to taxonomists for standard genome sequencing and annotation.</title>
        <authorList>
            <consortium name="The Broad Institute Genomics Platform"/>
            <consortium name="The Broad Institute Genome Sequencing Center for Infectious Disease"/>
            <person name="Wu L."/>
            <person name="Ma J."/>
        </authorList>
    </citation>
    <scope>NUCLEOTIDE SEQUENCE [LARGE SCALE GENOMIC DNA]</scope>
    <source>
        <strain evidence="3">CGMCC 1.15197</strain>
    </source>
</reference>
<evidence type="ECO:0000256" key="1">
    <source>
        <dbReference type="SAM" id="MobiDB-lite"/>
    </source>
</evidence>
<feature type="region of interest" description="Disordered" evidence="1">
    <location>
        <begin position="20"/>
        <end position="50"/>
    </location>
</feature>
<proteinExistence type="predicted"/>
<dbReference type="RefSeq" id="WP_188815572.1">
    <property type="nucleotide sequence ID" value="NZ_BMHT01000007.1"/>
</dbReference>
<evidence type="ECO:0000313" key="3">
    <source>
        <dbReference type="Proteomes" id="UP000632273"/>
    </source>
</evidence>